<evidence type="ECO:0000256" key="2">
    <source>
        <dbReference type="ARBA" id="ARBA00010219"/>
    </source>
</evidence>
<dbReference type="PROSITE" id="PS01326">
    <property type="entry name" value="DAP_EPIMERASE"/>
    <property type="match status" value="1"/>
</dbReference>
<organism evidence="10 11">
    <name type="scientific">Thermodesulfatator autotrophicus</name>
    <dbReference type="NCBI Taxonomy" id="1795632"/>
    <lineage>
        <taxon>Bacteria</taxon>
        <taxon>Pseudomonadati</taxon>
        <taxon>Thermodesulfobacteriota</taxon>
        <taxon>Thermodesulfobacteria</taxon>
        <taxon>Thermodesulfobacteriales</taxon>
        <taxon>Thermodesulfatatoraceae</taxon>
        <taxon>Thermodesulfatator</taxon>
    </lineage>
</organism>
<evidence type="ECO:0000256" key="8">
    <source>
        <dbReference type="HAMAP-Rule" id="MF_00197"/>
    </source>
</evidence>
<keyword evidence="5 8" id="KW-0457">Lysine biosynthesis</keyword>
<dbReference type="PANTHER" id="PTHR31689:SF0">
    <property type="entry name" value="DIAMINOPIMELATE EPIMERASE"/>
    <property type="match status" value="1"/>
</dbReference>
<comment type="function">
    <text evidence="8">Catalyzes the stereoinversion of LL-2,6-diaminopimelate (L,L-DAP) to meso-diaminopimelate (meso-DAP), a precursor of L-lysine and an essential component of the bacterial peptidoglycan.</text>
</comment>
<comment type="caution">
    <text evidence="10">The sequence shown here is derived from an EMBL/GenBank/DDBJ whole genome shotgun (WGS) entry which is preliminary data.</text>
</comment>
<evidence type="ECO:0000256" key="9">
    <source>
        <dbReference type="PROSITE-ProRule" id="PRU10125"/>
    </source>
</evidence>
<dbReference type="EC" id="5.1.1.7" evidence="3 8"/>
<dbReference type="InterPro" id="IPR018510">
    <property type="entry name" value="DAP_epimerase_AS"/>
</dbReference>
<comment type="pathway">
    <text evidence="1 8">Amino-acid biosynthesis; L-lysine biosynthesis via DAP pathway; DL-2,6-diaminopimelate from LL-2,6-diaminopimelate: step 1/1.</text>
</comment>
<dbReference type="NCBIfam" id="TIGR00652">
    <property type="entry name" value="DapF"/>
    <property type="match status" value="1"/>
</dbReference>
<feature type="active site" description="Proton donor" evidence="8">
    <location>
        <position position="89"/>
    </location>
</feature>
<evidence type="ECO:0000256" key="7">
    <source>
        <dbReference type="ARBA" id="ARBA00051712"/>
    </source>
</evidence>
<dbReference type="SUPFAM" id="SSF54506">
    <property type="entry name" value="Diaminopimelate epimerase-like"/>
    <property type="match status" value="2"/>
</dbReference>
<evidence type="ECO:0000313" key="11">
    <source>
        <dbReference type="Proteomes" id="UP000076964"/>
    </source>
</evidence>
<dbReference type="GO" id="GO:0009089">
    <property type="term" value="P:lysine biosynthetic process via diaminopimelate"/>
    <property type="evidence" value="ECO:0007669"/>
    <property type="project" value="UniProtKB-UniRule"/>
</dbReference>
<dbReference type="Proteomes" id="UP000076964">
    <property type="component" value="Unassembled WGS sequence"/>
</dbReference>
<dbReference type="EMBL" id="LSFI01000012">
    <property type="protein sequence ID" value="OAG28111.1"/>
    <property type="molecule type" value="Genomic_DNA"/>
</dbReference>
<feature type="binding site" evidence="8">
    <location>
        <begin position="90"/>
        <end position="91"/>
    </location>
    <ligand>
        <name>substrate</name>
    </ligand>
</feature>
<sequence length="287" mass="31398">MKKDMDVDPARLEGLSFTKMVASGNDFILINNFERRIPAEWGPELARKLCRRAFSVGADGLILIEPPKSQEACFSWRFFNADGSEAEMCGNGGRCAARFAVAEGLCSSEHAFETLAGLIRAEVKGKRVKIELTPPHSLRLDLSLEIDGQKYEAFFVNTGVPHTVLFLSPEELEKLEVKSLGAKIRFHSAFAPAGTNVNFVAPIGPKELKVRTYERGVEVETFACGTGACASAIIAAKKGLVTPPVTVKTSGGETLTVFFELKDMSRLFLEGEARFVYRASLSREALE</sequence>
<keyword evidence="4 8" id="KW-0028">Amino-acid biosynthesis</keyword>
<dbReference type="GO" id="GO:0005829">
    <property type="term" value="C:cytosol"/>
    <property type="evidence" value="ECO:0007669"/>
    <property type="project" value="TreeGrafter"/>
</dbReference>
<keyword evidence="8" id="KW-0963">Cytoplasm</keyword>
<evidence type="ECO:0000256" key="5">
    <source>
        <dbReference type="ARBA" id="ARBA00023154"/>
    </source>
</evidence>
<feature type="active site" evidence="9">
    <location>
        <position position="89"/>
    </location>
</feature>
<dbReference type="GO" id="GO:0008837">
    <property type="term" value="F:diaminopimelate epimerase activity"/>
    <property type="evidence" value="ECO:0007669"/>
    <property type="project" value="UniProtKB-UniRule"/>
</dbReference>
<feature type="binding site" evidence="8">
    <location>
        <position position="25"/>
    </location>
    <ligand>
        <name>substrate</name>
    </ligand>
</feature>
<feature type="active site" description="Proton acceptor" evidence="8">
    <location>
        <position position="224"/>
    </location>
</feature>
<keyword evidence="6 8" id="KW-0413">Isomerase</keyword>
<gene>
    <name evidence="8" type="primary">dapF</name>
    <name evidence="10" type="ORF">TH606_03505</name>
</gene>
<feature type="binding site" evidence="8">
    <location>
        <begin position="214"/>
        <end position="215"/>
    </location>
    <ligand>
        <name>substrate</name>
    </ligand>
</feature>
<dbReference type="AlphaFoldDB" id="A0A177E9D8"/>
<feature type="site" description="Could be important to modulate the pK values of the two catalytic cysteine residues" evidence="8">
    <location>
        <position position="214"/>
    </location>
</feature>
<name>A0A177E9D8_9BACT</name>
<dbReference type="PANTHER" id="PTHR31689">
    <property type="entry name" value="DIAMINOPIMELATE EPIMERASE, CHLOROPLASTIC"/>
    <property type="match status" value="1"/>
</dbReference>
<feature type="binding site" evidence="8">
    <location>
        <position position="196"/>
    </location>
    <ligand>
        <name>substrate</name>
    </ligand>
</feature>
<feature type="binding site" evidence="8">
    <location>
        <begin position="225"/>
        <end position="226"/>
    </location>
    <ligand>
        <name>substrate</name>
    </ligand>
</feature>
<dbReference type="RefSeq" id="WP_068541313.1">
    <property type="nucleotide sequence ID" value="NZ_LSFI01000012.1"/>
</dbReference>
<comment type="similarity">
    <text evidence="2 8">Belongs to the diaminopimelate epimerase family.</text>
</comment>
<dbReference type="STRING" id="1795632.TH606_03505"/>
<evidence type="ECO:0000256" key="6">
    <source>
        <dbReference type="ARBA" id="ARBA00023235"/>
    </source>
</evidence>
<evidence type="ECO:0000256" key="3">
    <source>
        <dbReference type="ARBA" id="ARBA00013080"/>
    </source>
</evidence>
<evidence type="ECO:0000256" key="1">
    <source>
        <dbReference type="ARBA" id="ARBA00005196"/>
    </source>
</evidence>
<dbReference type="Pfam" id="PF01678">
    <property type="entry name" value="DAP_epimerase"/>
    <property type="match status" value="2"/>
</dbReference>
<keyword evidence="11" id="KW-1185">Reference proteome</keyword>
<reference evidence="10 11" key="1">
    <citation type="submission" date="2016-02" db="EMBL/GenBank/DDBJ databases">
        <title>Draft genome sequence of Thermodesulfatator sp. S606.</title>
        <authorList>
            <person name="Lai Q."/>
            <person name="Cao J."/>
            <person name="Dupont S."/>
            <person name="Shao Z."/>
            <person name="Jebbar M."/>
            <person name="Alain K."/>
        </authorList>
    </citation>
    <scope>NUCLEOTIDE SEQUENCE [LARGE SCALE GENOMIC DNA]</scope>
    <source>
        <strain evidence="10 11">S606</strain>
    </source>
</reference>
<evidence type="ECO:0000256" key="4">
    <source>
        <dbReference type="ARBA" id="ARBA00022605"/>
    </source>
</evidence>
<dbReference type="HAMAP" id="MF_00197">
    <property type="entry name" value="DAP_epimerase"/>
    <property type="match status" value="1"/>
</dbReference>
<protein>
    <recommendedName>
        <fullName evidence="3 8">Diaminopimelate epimerase</fullName>
        <shortName evidence="8">DAP epimerase</shortName>
        <ecNumber evidence="3 8">5.1.1.7</ecNumber>
    </recommendedName>
    <alternativeName>
        <fullName evidence="8">PLP-independent amino acid racemase</fullName>
    </alternativeName>
</protein>
<dbReference type="InterPro" id="IPR001653">
    <property type="entry name" value="DAP_epimerase_DapF"/>
</dbReference>
<accession>A0A177E9D8</accession>
<comment type="catalytic activity">
    <reaction evidence="7 8">
        <text>(2S,6S)-2,6-diaminopimelate = meso-2,6-diaminopimelate</text>
        <dbReference type="Rhea" id="RHEA:15393"/>
        <dbReference type="ChEBI" id="CHEBI:57609"/>
        <dbReference type="ChEBI" id="CHEBI:57791"/>
        <dbReference type="EC" id="5.1.1.7"/>
    </reaction>
</comment>
<evidence type="ECO:0000313" key="10">
    <source>
        <dbReference type="EMBL" id="OAG28111.1"/>
    </source>
</evidence>
<feature type="site" description="Could be important to modulate the pK values of the two catalytic cysteine residues" evidence="8">
    <location>
        <position position="162"/>
    </location>
</feature>
<comment type="subcellular location">
    <subcellularLocation>
        <location evidence="8">Cytoplasm</location>
    </subcellularLocation>
</comment>
<comment type="subunit">
    <text evidence="8">Homodimer.</text>
</comment>
<dbReference type="Gene3D" id="3.10.310.10">
    <property type="entry name" value="Diaminopimelate Epimerase, Chain A, domain 1"/>
    <property type="match status" value="2"/>
</dbReference>
<feature type="binding site" evidence="8">
    <location>
        <position position="80"/>
    </location>
    <ligand>
        <name>substrate</name>
    </ligand>
</feature>
<proteinExistence type="inferred from homology"/>
<dbReference type="OrthoDB" id="9805408at2"/>
<comment type="caution">
    <text evidence="8">Lacks conserved residue(s) required for the propagation of feature annotation.</text>
</comment>
<dbReference type="UniPathway" id="UPA00034">
    <property type="reaction ID" value="UER00025"/>
</dbReference>